<feature type="transmembrane region" description="Helical" evidence="5">
    <location>
        <begin position="338"/>
        <end position="358"/>
    </location>
</feature>
<name>A0ABX7MXA0_9BACT</name>
<feature type="transmembrane region" description="Helical" evidence="5">
    <location>
        <begin position="76"/>
        <end position="94"/>
    </location>
</feature>
<dbReference type="EMBL" id="CP071091">
    <property type="protein sequence ID" value="QSQ11067.1"/>
    <property type="molecule type" value="Genomic_DNA"/>
</dbReference>
<evidence type="ECO:0000259" key="6">
    <source>
        <dbReference type="PROSITE" id="PS50928"/>
    </source>
</evidence>
<keyword evidence="5" id="KW-0813">Transport</keyword>
<evidence type="ECO:0000256" key="4">
    <source>
        <dbReference type="ARBA" id="ARBA00023136"/>
    </source>
</evidence>
<organism evidence="7 8">
    <name type="scientific">Myxococcus landrumensis</name>
    <dbReference type="NCBI Taxonomy" id="2813577"/>
    <lineage>
        <taxon>Bacteria</taxon>
        <taxon>Pseudomonadati</taxon>
        <taxon>Myxococcota</taxon>
        <taxon>Myxococcia</taxon>
        <taxon>Myxococcales</taxon>
        <taxon>Cystobacterineae</taxon>
        <taxon>Myxococcaceae</taxon>
        <taxon>Myxococcus</taxon>
    </lineage>
</organism>
<proteinExistence type="inferred from homology"/>
<feature type="transmembrane region" description="Helical" evidence="5">
    <location>
        <begin position="411"/>
        <end position="434"/>
    </location>
</feature>
<dbReference type="Proteomes" id="UP000663090">
    <property type="component" value="Chromosome"/>
</dbReference>
<gene>
    <name evidence="7" type="ORF">JY572_21845</name>
</gene>
<evidence type="ECO:0000256" key="1">
    <source>
        <dbReference type="ARBA" id="ARBA00004651"/>
    </source>
</evidence>
<feature type="transmembrane region" description="Helical" evidence="5">
    <location>
        <begin position="440"/>
        <end position="465"/>
    </location>
</feature>
<comment type="subcellular location">
    <subcellularLocation>
        <location evidence="1 5">Cell membrane</location>
        <topology evidence="1 5">Multi-pass membrane protein</topology>
    </subcellularLocation>
</comment>
<comment type="similarity">
    <text evidence="5">Belongs to the binding-protein-dependent transport system permease family.</text>
</comment>
<dbReference type="CDD" id="cd06261">
    <property type="entry name" value="TM_PBP2"/>
    <property type="match status" value="2"/>
</dbReference>
<dbReference type="RefSeq" id="WP_206712827.1">
    <property type="nucleotide sequence ID" value="NZ_CP071091.1"/>
</dbReference>
<sequence>MKTTPSVTWGESNATLERGRRFGLVDVLVIAGLAGALFGGLHAAHEWTGALRPSVDIDLSPRALPEYTFLSMSRGLIAYAFSLTFTLVYGYWAAKDKVAERVLLPLLDILQSIPVLGFMPGLVLALVAAFPTSNVGLELAAVLMIFTGQAWNMTFSYYHSLRSVPIEQREAATVYRFSRWQQLKWVELPFATIGLVWNSMMSMAGGWFFLMINEAFVLGHRDFRLPGLGSYMSVAVARGDVPAMLWAILAMTTMIVFLDQVLWRPVVVWAQKFRVEEGGQAEAMDSWFLDLLRRSRLLVLLRSGLGWLSRLSWPRERHVPSTARKSPQNPLTRNLSHVLFAALVLLLLLGAWRLVLILREVSLAQWGKTLGLSLVTLGRVLLSTFIGTLWAVPAGLAIGLSPRWSRLLQPVVQVVASFPAPMLFPLVIAGLAFAGVGLGWGSILLMLLGTQWYILFNVVAGATAIPADLREMSRAYGIRGWLRFRTLFLPAIFPYLLTGWMTAAGGAWNASIVAELAHFRGEVLVAPGLGSQISQAAARADFPLLAVSVVVMSGVVVTFNRLVWKRLHTLARTRFSLS</sequence>
<feature type="transmembrane region" description="Helical" evidence="5">
    <location>
        <begin position="136"/>
        <end position="158"/>
    </location>
</feature>
<evidence type="ECO:0000256" key="2">
    <source>
        <dbReference type="ARBA" id="ARBA00022692"/>
    </source>
</evidence>
<feature type="transmembrane region" description="Helical" evidence="5">
    <location>
        <begin position="243"/>
        <end position="263"/>
    </location>
</feature>
<accession>A0ABX7MXA0</accession>
<feature type="transmembrane region" description="Helical" evidence="5">
    <location>
        <begin position="544"/>
        <end position="564"/>
    </location>
</feature>
<dbReference type="SUPFAM" id="SSF161098">
    <property type="entry name" value="MetI-like"/>
    <property type="match status" value="2"/>
</dbReference>
<dbReference type="InterPro" id="IPR035906">
    <property type="entry name" value="MetI-like_sf"/>
</dbReference>
<keyword evidence="8" id="KW-1185">Reference proteome</keyword>
<feature type="transmembrane region" description="Helical" evidence="5">
    <location>
        <begin position="185"/>
        <end position="210"/>
    </location>
</feature>
<feature type="transmembrane region" description="Helical" evidence="5">
    <location>
        <begin position="486"/>
        <end position="508"/>
    </location>
</feature>
<dbReference type="PANTHER" id="PTHR42744:SF1">
    <property type="entry name" value="BINDING-PROTEIN-DEPENDENT TRANSPORT SYSTEMS INNER MEMBRANE COMPONENT"/>
    <property type="match status" value="1"/>
</dbReference>
<keyword evidence="3 5" id="KW-1133">Transmembrane helix</keyword>
<feature type="transmembrane region" description="Helical" evidence="5">
    <location>
        <begin position="378"/>
        <end position="399"/>
    </location>
</feature>
<feature type="domain" description="ABC transmembrane type-1" evidence="6">
    <location>
        <begin position="68"/>
        <end position="267"/>
    </location>
</feature>
<dbReference type="Gene3D" id="1.10.3720.10">
    <property type="entry name" value="MetI-like"/>
    <property type="match status" value="2"/>
</dbReference>
<feature type="transmembrane region" description="Helical" evidence="5">
    <location>
        <begin position="106"/>
        <end position="130"/>
    </location>
</feature>
<dbReference type="PROSITE" id="PS50928">
    <property type="entry name" value="ABC_TM1"/>
    <property type="match status" value="2"/>
</dbReference>
<evidence type="ECO:0000256" key="3">
    <source>
        <dbReference type="ARBA" id="ARBA00022989"/>
    </source>
</evidence>
<reference evidence="7 8" key="1">
    <citation type="submission" date="2021-02" db="EMBL/GenBank/DDBJ databases">
        <title>De Novo genome assembly of isolated myxobacteria.</title>
        <authorList>
            <person name="Stevens D.C."/>
        </authorList>
    </citation>
    <scope>NUCLEOTIDE SEQUENCE [LARGE SCALE GENOMIC DNA]</scope>
    <source>
        <strain evidence="7 8">SCHIC003</strain>
    </source>
</reference>
<feature type="domain" description="ABC transmembrane type-1" evidence="6">
    <location>
        <begin position="373"/>
        <end position="563"/>
    </location>
</feature>
<dbReference type="InterPro" id="IPR000515">
    <property type="entry name" value="MetI-like"/>
</dbReference>
<dbReference type="Pfam" id="PF00528">
    <property type="entry name" value="BPD_transp_1"/>
    <property type="match status" value="2"/>
</dbReference>
<keyword evidence="2 5" id="KW-0812">Transmembrane</keyword>
<evidence type="ECO:0000256" key="5">
    <source>
        <dbReference type="RuleBase" id="RU363032"/>
    </source>
</evidence>
<protein>
    <submittedName>
        <fullName evidence="7">ABC transporter permease subunit</fullName>
    </submittedName>
</protein>
<feature type="transmembrane region" description="Helical" evidence="5">
    <location>
        <begin position="22"/>
        <end position="44"/>
    </location>
</feature>
<evidence type="ECO:0000313" key="7">
    <source>
        <dbReference type="EMBL" id="QSQ11067.1"/>
    </source>
</evidence>
<dbReference type="PANTHER" id="PTHR42744">
    <property type="entry name" value="BINDING-PROTEIN-DEPENDENT TRANSPORT SYSTEMS INNER MEMBRANE COMPONENT"/>
    <property type="match status" value="1"/>
</dbReference>
<evidence type="ECO:0000313" key="8">
    <source>
        <dbReference type="Proteomes" id="UP000663090"/>
    </source>
</evidence>
<keyword evidence="4 5" id="KW-0472">Membrane</keyword>